<dbReference type="SUPFAM" id="SSF56935">
    <property type="entry name" value="Porins"/>
    <property type="match status" value="1"/>
</dbReference>
<name>A0AAI7ZIT0_XANAC</name>
<accession>A0AAI7ZIT0</accession>
<protein>
    <submittedName>
        <fullName evidence="1">Uncharacterized protein</fullName>
    </submittedName>
</protein>
<evidence type="ECO:0000313" key="2">
    <source>
        <dbReference type="Proteomes" id="UP000000576"/>
    </source>
</evidence>
<dbReference type="InterPro" id="IPR045748">
    <property type="entry name" value="DcaP"/>
</dbReference>
<sequence>MQLRPKANRLRSADCLTLRTASPSSARPSLGRGFMRHRTAPLVRHPLAAALFVASILPGVAFAQTAKEKALEARIVELERQVQLLVSAQQQQQGQIAQTQTQVTEVRAAQAQAPAAPAVPAGKRPIQLTSITPNAAAGTTFRYGGFIKADFMTTRTSDGALPEGAVGRYLYIPTQTPVGGQASSTDTDFHAKFSRFNLGVDTVTENGDKITGFIELDFFGNALANQVNNLYGGTLRHAYVSWNNWLAGQTWSNFIDSTILPEAADIVGPTDGALFSRQTQIRYTRGAFSVSAENPETLTTPYQGGNTILASDHGAMPDLTARYNWKGTWGTFGLSAIARQYRTRSALTNDTDFGGAIAGGGRWIINSKNDLRYQLSYGEGLGRYLGLGNGSDVEIDIDGNIQTVTTVAGWVAWRHDYNAKLRSTLMYSRVNYDHSLANTGGLASKSQQSVRANVFYSPLPKVDVGAELMYGRREAENGDSGDISRLQFTTKYSF</sequence>
<reference evidence="1 2" key="1">
    <citation type="journal article" date="2002" name="Nature">
        <title>Comparison of the genomes of two Xanthomonas pathogens with differing host specificities.</title>
        <authorList>
            <person name="da Silva A.C."/>
            <person name="Ferro J.A."/>
            <person name="Reinach F.C."/>
            <person name="Farah C.S."/>
            <person name="Furlan L.R."/>
            <person name="Quaggio R.B."/>
            <person name="Monteiro-Vitorello C.B."/>
            <person name="Van Sluys M.A."/>
            <person name="Almeida N.F."/>
            <person name="Alves L.M."/>
            <person name="do Amaral A.M."/>
            <person name="Bertolini M.C."/>
            <person name="Camargo L.E."/>
            <person name="Camarotte G."/>
            <person name="Cannavan F."/>
            <person name="Cardozo J."/>
            <person name="Chambergo F."/>
            <person name="Ciapina L.P."/>
            <person name="Cicarelli R.M."/>
            <person name="Coutinho L.L."/>
            <person name="Cursino-Santos J.R."/>
            <person name="El-Dorry H."/>
            <person name="Faria J.B."/>
            <person name="Ferreira A.J."/>
            <person name="Ferreira R.C."/>
            <person name="Ferro M.I."/>
            <person name="Formighieri E.F."/>
            <person name="Franco M.C."/>
            <person name="Greggio C.C."/>
            <person name="Gruber A."/>
            <person name="Katsuyama A.M."/>
            <person name="Kishi L.T."/>
            <person name="Leite R.P."/>
            <person name="Lemos E.G."/>
            <person name="Lemos M.V."/>
            <person name="Locali E.C."/>
            <person name="Machado M.A."/>
            <person name="Madeira A.M."/>
            <person name="Martinez-Rossi N.M."/>
            <person name="Martins E.C."/>
            <person name="Meidanis J."/>
            <person name="Menck C.F."/>
            <person name="Miyaki C.Y."/>
            <person name="Moon D.H."/>
            <person name="Moreira L.M."/>
            <person name="Novo M.T."/>
            <person name="Okura V.K."/>
            <person name="Oliveira M.C."/>
            <person name="Oliveira V.R."/>
            <person name="Pereira H.A."/>
            <person name="Rossi A."/>
            <person name="Sena J.A."/>
            <person name="Silva C."/>
            <person name="de Souza R.F."/>
            <person name="Spinola L.A."/>
            <person name="Takita M.A."/>
            <person name="Tamura R.E."/>
            <person name="Teixeira E.C."/>
            <person name="Tezza R.I."/>
            <person name="Trindade dos Santos M."/>
            <person name="Truffi D."/>
            <person name="Tsai S.M."/>
            <person name="White F.F."/>
            <person name="Setubal J.C."/>
            <person name="Kitajima J.P."/>
        </authorList>
    </citation>
    <scope>NUCLEOTIDE SEQUENCE [LARGE SCALE GENOMIC DNA]</scope>
    <source>
        <strain evidence="1 2">306</strain>
    </source>
</reference>
<organism evidence="1 2">
    <name type="scientific">Xanthomonas axonopodis pv. citri (strain 306)</name>
    <dbReference type="NCBI Taxonomy" id="190486"/>
    <lineage>
        <taxon>Bacteria</taxon>
        <taxon>Pseudomonadati</taxon>
        <taxon>Pseudomonadota</taxon>
        <taxon>Gammaproteobacteria</taxon>
        <taxon>Lysobacterales</taxon>
        <taxon>Lysobacteraceae</taxon>
        <taxon>Xanthomonas</taxon>
    </lineage>
</organism>
<dbReference type="Proteomes" id="UP000000576">
    <property type="component" value="Chromosome"/>
</dbReference>
<evidence type="ECO:0000313" key="1">
    <source>
        <dbReference type="EMBL" id="AAM39013.1"/>
    </source>
</evidence>
<dbReference type="AlphaFoldDB" id="A0AAI7ZIT0"/>
<dbReference type="Pfam" id="PF19577">
    <property type="entry name" value="DcaP"/>
    <property type="match status" value="1"/>
</dbReference>
<gene>
    <name evidence="1" type="ordered locus">XAC4178</name>
</gene>
<dbReference type="EMBL" id="AE008923">
    <property type="protein sequence ID" value="AAM39013.1"/>
    <property type="molecule type" value="Genomic_DNA"/>
</dbReference>
<proteinExistence type="predicted"/>
<dbReference type="KEGG" id="xac:XAC4178"/>